<dbReference type="Gene3D" id="3.30.390.30">
    <property type="match status" value="1"/>
</dbReference>
<dbReference type="GO" id="GO:0050660">
    <property type="term" value="F:flavin adenine dinucleotide binding"/>
    <property type="evidence" value="ECO:0007669"/>
    <property type="project" value="TreeGrafter"/>
</dbReference>
<feature type="domain" description="Pyridine nucleotide-disulphide oxidoreductase dimerisation" evidence="5">
    <location>
        <begin position="349"/>
        <end position="454"/>
    </location>
</feature>
<keyword evidence="3 4" id="KW-0274">FAD</keyword>
<evidence type="ECO:0000313" key="8">
    <source>
        <dbReference type="Proteomes" id="UP000219612"/>
    </source>
</evidence>
<organism evidence="7 8">
    <name type="scientific">Paractinoplanes atraurantiacus</name>
    <dbReference type="NCBI Taxonomy" id="1036182"/>
    <lineage>
        <taxon>Bacteria</taxon>
        <taxon>Bacillati</taxon>
        <taxon>Actinomycetota</taxon>
        <taxon>Actinomycetes</taxon>
        <taxon>Micromonosporales</taxon>
        <taxon>Micromonosporaceae</taxon>
        <taxon>Paractinoplanes</taxon>
    </lineage>
</organism>
<sequence length="469" mass="49240">MTSEENADVCVLGAGPAGLSAALRAARLGARTVLVTRDAVGGMAAAEGPVPVRALAQAARLRREARHLHRYGIDVGDSVLDFPRLLGRVREVVAEVAEHSMMRAELAEAGVIIVEHAGTARFTDPHTIEAEPGLRLHCDKVIVCAGGTNRVLPVPGAELVGSQRDAWAVTSVPESLLMIGAGATGAQVASVFAELGTRVTLFEAGPRILATEDEDVSRVMAEAFRAAGIDVREGFGRIERFEKVPAGVRMVYAKDGVVETAEASLAVAAIGWLADTAGLNLGAAGVDTNARGYVQVDAELRTSAEHVFAAGDVTGRLMLVPHAVQDGYLAATNAVTGRGARLSPPANPIGSFTDPEYAQIGPTEAQARHDRDVVVATEHFADVVRPIIDGRPAGFCKLIVDTTTHQMIACHIVGERAVEIAQVAAVAVAAAMPVEQFIRIPLSFPTYTNVLGRAALNAARQLGVSDFWD</sequence>
<dbReference type="InterPro" id="IPR036188">
    <property type="entry name" value="FAD/NAD-bd_sf"/>
</dbReference>
<evidence type="ECO:0000259" key="6">
    <source>
        <dbReference type="Pfam" id="PF07992"/>
    </source>
</evidence>
<dbReference type="OrthoDB" id="9800167at2"/>
<comment type="similarity">
    <text evidence="1">Belongs to the class-I pyridine nucleotide-disulfide oxidoreductase family.</text>
</comment>
<dbReference type="PANTHER" id="PTHR43014:SF2">
    <property type="entry name" value="MERCURIC REDUCTASE"/>
    <property type="match status" value="1"/>
</dbReference>
<feature type="binding site" evidence="4">
    <location>
        <position position="203"/>
    </location>
    <ligand>
        <name>NAD(+)</name>
        <dbReference type="ChEBI" id="CHEBI:57540"/>
    </ligand>
</feature>
<dbReference type="PIRSF" id="PIRSF000350">
    <property type="entry name" value="Mercury_reductase_MerA"/>
    <property type="match status" value="1"/>
</dbReference>
<proteinExistence type="inferred from homology"/>
<dbReference type="Pfam" id="PF02852">
    <property type="entry name" value="Pyr_redox_dim"/>
    <property type="match status" value="1"/>
</dbReference>
<feature type="domain" description="FAD/NAD(P)-binding" evidence="6">
    <location>
        <begin position="8"/>
        <end position="327"/>
    </location>
</feature>
<reference evidence="7 8" key="1">
    <citation type="submission" date="2017-09" db="EMBL/GenBank/DDBJ databases">
        <authorList>
            <person name="Ehlers B."/>
            <person name="Leendertz F.H."/>
        </authorList>
    </citation>
    <scope>NUCLEOTIDE SEQUENCE [LARGE SCALE GENOMIC DNA]</scope>
    <source>
        <strain evidence="7 8">CGMCC 4.6857</strain>
    </source>
</reference>
<dbReference type="Pfam" id="PF07992">
    <property type="entry name" value="Pyr_redox_2"/>
    <property type="match status" value="1"/>
</dbReference>
<feature type="binding site" evidence="4">
    <location>
        <position position="312"/>
    </location>
    <ligand>
        <name>FAD</name>
        <dbReference type="ChEBI" id="CHEBI:57692"/>
    </ligand>
</feature>
<dbReference type="Proteomes" id="UP000219612">
    <property type="component" value="Unassembled WGS sequence"/>
</dbReference>
<dbReference type="EMBL" id="OBDY01000024">
    <property type="protein sequence ID" value="SNY62942.1"/>
    <property type="molecule type" value="Genomic_DNA"/>
</dbReference>
<keyword evidence="8" id="KW-1185">Reference proteome</keyword>
<dbReference type="InterPro" id="IPR001100">
    <property type="entry name" value="Pyr_nuc-diS_OxRdtase"/>
</dbReference>
<dbReference type="GO" id="GO:0003955">
    <property type="term" value="F:NAD(P)H dehydrogenase (quinone) activity"/>
    <property type="evidence" value="ECO:0007669"/>
    <property type="project" value="TreeGrafter"/>
</dbReference>
<keyword evidence="2" id="KW-0285">Flavoprotein</keyword>
<dbReference type="PRINTS" id="PR00411">
    <property type="entry name" value="PNDRDTASEI"/>
</dbReference>
<dbReference type="SUPFAM" id="SSF55424">
    <property type="entry name" value="FAD/NAD-linked reductases, dimerisation (C-terminal) domain"/>
    <property type="match status" value="1"/>
</dbReference>
<dbReference type="AlphaFoldDB" id="A0A285JRL4"/>
<keyword evidence="4" id="KW-0547">Nucleotide-binding</keyword>
<evidence type="ECO:0000313" key="7">
    <source>
        <dbReference type="EMBL" id="SNY62942.1"/>
    </source>
</evidence>
<dbReference type="SUPFAM" id="SSF51905">
    <property type="entry name" value="FAD/NAD(P)-binding domain"/>
    <property type="match status" value="1"/>
</dbReference>
<dbReference type="RefSeq" id="WP_097326785.1">
    <property type="nucleotide sequence ID" value="NZ_OBDY01000024.1"/>
</dbReference>
<accession>A0A285JRL4</accession>
<name>A0A285JRL4_9ACTN</name>
<protein>
    <submittedName>
        <fullName evidence="7">Dihydrolipoamide dehydrogenase/glutathione reductase (NADPH)</fullName>
    </submittedName>
</protein>
<comment type="cofactor">
    <cofactor evidence="4">
        <name>FAD</name>
        <dbReference type="ChEBI" id="CHEBI:57692"/>
    </cofactor>
    <text evidence="4">Binds 1 FAD per subunit.</text>
</comment>
<dbReference type="InterPro" id="IPR016156">
    <property type="entry name" value="FAD/NAD-linked_Rdtase_dimer_sf"/>
</dbReference>
<feature type="binding site" evidence="4">
    <location>
        <position position="271"/>
    </location>
    <ligand>
        <name>NAD(+)</name>
        <dbReference type="ChEBI" id="CHEBI:57540"/>
    </ligand>
</feature>
<dbReference type="Gene3D" id="3.50.50.60">
    <property type="entry name" value="FAD/NAD(P)-binding domain"/>
    <property type="match status" value="2"/>
</dbReference>
<keyword evidence="4" id="KW-0520">NAD</keyword>
<dbReference type="InterPro" id="IPR004099">
    <property type="entry name" value="Pyr_nucl-diS_OxRdtase_dimer"/>
</dbReference>
<evidence type="ECO:0000256" key="1">
    <source>
        <dbReference type="ARBA" id="ARBA00007532"/>
    </source>
</evidence>
<evidence type="ECO:0000256" key="4">
    <source>
        <dbReference type="PIRSR" id="PIRSR000350-3"/>
    </source>
</evidence>
<dbReference type="InterPro" id="IPR023753">
    <property type="entry name" value="FAD/NAD-binding_dom"/>
</dbReference>
<evidence type="ECO:0000256" key="2">
    <source>
        <dbReference type="ARBA" id="ARBA00022630"/>
    </source>
</evidence>
<evidence type="ECO:0000256" key="3">
    <source>
        <dbReference type="ARBA" id="ARBA00022827"/>
    </source>
</evidence>
<gene>
    <name evidence="7" type="ORF">SAMN05421748_12498</name>
</gene>
<dbReference type="PANTHER" id="PTHR43014">
    <property type="entry name" value="MERCURIC REDUCTASE"/>
    <property type="match status" value="1"/>
</dbReference>
<evidence type="ECO:0000259" key="5">
    <source>
        <dbReference type="Pfam" id="PF02852"/>
    </source>
</evidence>
<dbReference type="PRINTS" id="PR00368">
    <property type="entry name" value="FADPNR"/>
</dbReference>